<feature type="domain" description="Flagellar hook-length control protein-like C-terminal" evidence="2">
    <location>
        <begin position="302"/>
        <end position="371"/>
    </location>
</feature>
<dbReference type="RefSeq" id="WP_217680228.1">
    <property type="nucleotide sequence ID" value="NZ_JAHRGL010000013.1"/>
</dbReference>
<dbReference type="Proteomes" id="UP000813068">
    <property type="component" value="Unassembled WGS sequence"/>
</dbReference>
<dbReference type="EMBL" id="JAHRGL010000013">
    <property type="protein sequence ID" value="MBV2132274.1"/>
    <property type="molecule type" value="Genomic_DNA"/>
</dbReference>
<keyword evidence="3" id="KW-0282">Flagellum</keyword>
<gene>
    <name evidence="3" type="ORF">KRX52_05600</name>
</gene>
<feature type="region of interest" description="Disordered" evidence="1">
    <location>
        <begin position="24"/>
        <end position="96"/>
    </location>
</feature>
<keyword evidence="3" id="KW-0969">Cilium</keyword>
<feature type="compositionally biased region" description="Basic and acidic residues" evidence="1">
    <location>
        <begin position="42"/>
        <end position="52"/>
    </location>
</feature>
<dbReference type="InterPro" id="IPR021136">
    <property type="entry name" value="Flagellar_hook_control-like_C"/>
</dbReference>
<evidence type="ECO:0000256" key="1">
    <source>
        <dbReference type="SAM" id="MobiDB-lite"/>
    </source>
</evidence>
<protein>
    <submittedName>
        <fullName evidence="3">Flagellar hook-length control protein FliK</fullName>
    </submittedName>
</protein>
<evidence type="ECO:0000313" key="4">
    <source>
        <dbReference type="Proteomes" id="UP000813068"/>
    </source>
</evidence>
<feature type="region of interest" description="Disordered" evidence="1">
    <location>
        <begin position="176"/>
        <end position="207"/>
    </location>
</feature>
<evidence type="ECO:0000313" key="3">
    <source>
        <dbReference type="EMBL" id="MBV2132274.1"/>
    </source>
</evidence>
<keyword evidence="4" id="KW-1185">Reference proteome</keyword>
<evidence type="ECO:0000259" key="2">
    <source>
        <dbReference type="Pfam" id="PF02120"/>
    </source>
</evidence>
<proteinExistence type="predicted"/>
<dbReference type="Pfam" id="PF02120">
    <property type="entry name" value="Flg_hook"/>
    <property type="match status" value="1"/>
</dbReference>
<sequence length="384" mass="39995">MSGITPVLDTLLHQVLGRRVDIPLPRDLNQPAGPVVPLEGPRPLHSDSRLDARGLPQAQDSARAQQAPATSASLPRHSAAQVAPPPGGPAAPSSTVSSFSAAARAIGDLLQRFPAPPSAIAPATPLLAEVPSEPSAALIAARLQQSIQYSGLFYESHVARWFRGELPLESLRHEPQMQAAPRGGEPAVPAPLSAGSQPSPAGLQGAIAPALSSGEPVTRAAAFAVNGDEMQDVEAAGPSAEPLGGGRESVASLLRQQLELLAQPQLRWEGNVWAGVFMGLSIEAPALPERQLDEEGEAAGREPADEGEWKVRLGLRLAGHGALEAAISLHGERLALTLQTDSASLRRYFQSSHAELQENLAACGFSSVRLQLLEAAEGVGDGRG</sequence>
<accession>A0ABS6MV32</accession>
<feature type="compositionally biased region" description="Polar residues" evidence="1">
    <location>
        <begin position="58"/>
        <end position="73"/>
    </location>
</feature>
<comment type="caution">
    <text evidence="3">The sequence shown here is derived from an EMBL/GenBank/DDBJ whole genome shotgun (WGS) entry which is preliminary data.</text>
</comment>
<keyword evidence="3" id="KW-0966">Cell projection</keyword>
<reference evidence="3 4" key="1">
    <citation type="submission" date="2021-06" db="EMBL/GenBank/DDBJ databases">
        <title>Differences between aerobic and microaerobic xylene degrading microbial communities.</title>
        <authorList>
            <person name="Banerjee S."/>
            <person name="Tancsics A."/>
        </authorList>
    </citation>
    <scope>NUCLEOTIDE SEQUENCE [LARGE SCALE GENOMIC DNA]</scope>
    <source>
        <strain evidence="3 4">MAP12</strain>
    </source>
</reference>
<name>A0ABS6MV32_9GAMM</name>
<organism evidence="3 4">
    <name type="scientific">Geopseudomonas aromaticivorans</name>
    <dbReference type="NCBI Taxonomy" id="2849492"/>
    <lineage>
        <taxon>Bacteria</taxon>
        <taxon>Pseudomonadati</taxon>
        <taxon>Pseudomonadota</taxon>
        <taxon>Gammaproteobacteria</taxon>
        <taxon>Pseudomonadales</taxon>
        <taxon>Pseudomonadaceae</taxon>
        <taxon>Geopseudomonas</taxon>
    </lineage>
</organism>